<name>A0A8H3ARX3_9AGAM</name>
<organism evidence="2 3">
    <name type="scientific">Rhizoctonia solani</name>
    <dbReference type="NCBI Taxonomy" id="456999"/>
    <lineage>
        <taxon>Eukaryota</taxon>
        <taxon>Fungi</taxon>
        <taxon>Dikarya</taxon>
        <taxon>Basidiomycota</taxon>
        <taxon>Agaricomycotina</taxon>
        <taxon>Agaricomycetes</taxon>
        <taxon>Cantharellales</taxon>
        <taxon>Ceratobasidiaceae</taxon>
        <taxon>Rhizoctonia</taxon>
    </lineage>
</organism>
<feature type="region of interest" description="Disordered" evidence="1">
    <location>
        <begin position="105"/>
        <end position="134"/>
    </location>
</feature>
<evidence type="ECO:0000313" key="2">
    <source>
        <dbReference type="EMBL" id="CAE6435916.1"/>
    </source>
</evidence>
<accession>A0A8H3ARX3</accession>
<evidence type="ECO:0000256" key="1">
    <source>
        <dbReference type="SAM" id="MobiDB-lite"/>
    </source>
</evidence>
<dbReference type="AlphaFoldDB" id="A0A8H3ARX3"/>
<feature type="compositionally biased region" description="Low complexity" evidence="1">
    <location>
        <begin position="120"/>
        <end position="134"/>
    </location>
</feature>
<sequence>MNERGDIDESRRHTIFAFRDYDYTGYLADFSRWGAFRETDTDRQYKAQIEEEIGIKLGPWTIVSFVGRQGIFYDFSPEVVKAILDRMRARFKQLEEAKARQAGGLANVVKPKKGDRVETKPVTTNQTQPPVVVE</sequence>
<evidence type="ECO:0000313" key="3">
    <source>
        <dbReference type="Proteomes" id="UP000663853"/>
    </source>
</evidence>
<protein>
    <submittedName>
        <fullName evidence="2">Uncharacterized protein</fullName>
    </submittedName>
</protein>
<reference evidence="2" key="1">
    <citation type="submission" date="2021-01" db="EMBL/GenBank/DDBJ databases">
        <authorList>
            <person name="Kaushik A."/>
        </authorList>
    </citation>
    <scope>NUCLEOTIDE SEQUENCE</scope>
    <source>
        <strain evidence="2">AG6-10EEA</strain>
    </source>
</reference>
<comment type="caution">
    <text evidence="2">The sequence shown here is derived from an EMBL/GenBank/DDBJ whole genome shotgun (WGS) entry which is preliminary data.</text>
</comment>
<proteinExistence type="predicted"/>
<dbReference type="Proteomes" id="UP000663853">
    <property type="component" value="Unassembled WGS sequence"/>
</dbReference>
<dbReference type="EMBL" id="CAJMXA010000569">
    <property type="protein sequence ID" value="CAE6435916.1"/>
    <property type="molecule type" value="Genomic_DNA"/>
</dbReference>
<gene>
    <name evidence="2" type="ORF">RDB_LOCUS30065</name>
</gene>